<feature type="non-terminal residue" evidence="3">
    <location>
        <position position="236"/>
    </location>
</feature>
<dbReference type="GO" id="GO:0004843">
    <property type="term" value="F:cysteine-type deubiquitinase activity"/>
    <property type="evidence" value="ECO:0007669"/>
    <property type="project" value="UniProtKB-EC"/>
</dbReference>
<dbReference type="SUPFAM" id="SSF143791">
    <property type="entry name" value="DUSP-like"/>
    <property type="match status" value="1"/>
</dbReference>
<proteinExistence type="predicted"/>
<dbReference type="OrthoDB" id="265776at2759"/>
<keyword evidence="1" id="KW-0645">Protease</keyword>
<dbReference type="Gene3D" id="3.30.2230.10">
    <property type="entry name" value="DUSP-like"/>
    <property type="match status" value="1"/>
</dbReference>
<dbReference type="Proteomes" id="UP001163046">
    <property type="component" value="Unassembled WGS sequence"/>
</dbReference>
<dbReference type="AlphaFoldDB" id="A0A9W9YVY4"/>
<comment type="caution">
    <text evidence="3">The sequence shown here is derived from an EMBL/GenBank/DDBJ whole genome shotgun (WGS) entry which is preliminary data.</text>
</comment>
<dbReference type="EMBL" id="MU826867">
    <property type="protein sequence ID" value="KAJ7370356.1"/>
    <property type="molecule type" value="Genomic_DNA"/>
</dbReference>
<gene>
    <name evidence="3" type="primary">USP15_3</name>
    <name evidence="3" type="ORF">OS493_032855</name>
</gene>
<dbReference type="PROSITE" id="PS51283">
    <property type="entry name" value="DUSP"/>
    <property type="match status" value="1"/>
</dbReference>
<dbReference type="InterPro" id="IPR035927">
    <property type="entry name" value="DUSP-like_sf"/>
</dbReference>
<evidence type="ECO:0000259" key="2">
    <source>
        <dbReference type="PROSITE" id="PS51283"/>
    </source>
</evidence>
<dbReference type="SMART" id="SM00695">
    <property type="entry name" value="DUSP"/>
    <property type="match status" value="1"/>
</dbReference>
<dbReference type="Pfam" id="PF14836">
    <property type="entry name" value="Ubiquitin_3"/>
    <property type="match status" value="1"/>
</dbReference>
<protein>
    <submittedName>
        <fullName evidence="3">Ubiquitin carboxyl-terminal hydrolase 15</fullName>
        <ecNumber evidence="3">3.4.19.12</ecNumber>
    </submittedName>
</protein>
<keyword evidence="4" id="KW-1185">Reference proteome</keyword>
<sequence>YLVECRWFKQWKKFVGFDQTSDPFCAGEELNNPGAIDNSSLFKADGCTLKDHLIDELDYNLLPKDAWFKLVLWYGVTSDQQALPRKVVEHGVYVKSCKVEVYLMEFRLSQHSDPQTLVTRQFSRGDTIGHIMSEMRKVFNIAEKAETRLWTNYMSATYELLSNLEHTVLDAGFITDRCSRIIKSVLIIEQKNKDVAWQSQARQRLLARDVALGKKLCLYRSVLQLNTVMLLEILVL</sequence>
<reference evidence="3" key="1">
    <citation type="submission" date="2023-01" db="EMBL/GenBank/DDBJ databases">
        <title>Genome assembly of the deep-sea coral Lophelia pertusa.</title>
        <authorList>
            <person name="Herrera S."/>
            <person name="Cordes E."/>
        </authorList>
    </citation>
    <scope>NUCLEOTIDE SEQUENCE</scope>
    <source>
        <strain evidence="3">USNM1676648</strain>
        <tissue evidence="3">Polyp</tissue>
    </source>
</reference>
<dbReference type="Pfam" id="PF06337">
    <property type="entry name" value="DUSP"/>
    <property type="match status" value="1"/>
</dbReference>
<feature type="domain" description="DUSP" evidence="2">
    <location>
        <begin position="1"/>
        <end position="88"/>
    </location>
</feature>
<dbReference type="Gene3D" id="3.10.20.90">
    <property type="entry name" value="Phosphatidylinositol 3-kinase Catalytic Subunit, Chain A, domain 1"/>
    <property type="match status" value="1"/>
</dbReference>
<evidence type="ECO:0000313" key="4">
    <source>
        <dbReference type="Proteomes" id="UP001163046"/>
    </source>
</evidence>
<dbReference type="EC" id="3.4.19.12" evidence="3"/>
<dbReference type="InterPro" id="IPR028135">
    <property type="entry name" value="Ub_USP-typ"/>
</dbReference>
<accession>A0A9W9YVY4</accession>
<dbReference type="InterPro" id="IPR006615">
    <property type="entry name" value="Pept_C19_DUSP"/>
</dbReference>
<organism evidence="3 4">
    <name type="scientific">Desmophyllum pertusum</name>
    <dbReference type="NCBI Taxonomy" id="174260"/>
    <lineage>
        <taxon>Eukaryota</taxon>
        <taxon>Metazoa</taxon>
        <taxon>Cnidaria</taxon>
        <taxon>Anthozoa</taxon>
        <taxon>Hexacorallia</taxon>
        <taxon>Scleractinia</taxon>
        <taxon>Caryophylliina</taxon>
        <taxon>Caryophylliidae</taxon>
        <taxon>Desmophyllum</taxon>
    </lineage>
</organism>
<keyword evidence="3" id="KW-0378">Hydrolase</keyword>
<dbReference type="GO" id="GO:0006508">
    <property type="term" value="P:proteolysis"/>
    <property type="evidence" value="ECO:0007669"/>
    <property type="project" value="UniProtKB-KW"/>
</dbReference>
<name>A0A9W9YVY4_9CNID</name>
<evidence type="ECO:0000256" key="1">
    <source>
        <dbReference type="ARBA" id="ARBA00022670"/>
    </source>
</evidence>
<evidence type="ECO:0000313" key="3">
    <source>
        <dbReference type="EMBL" id="KAJ7370356.1"/>
    </source>
</evidence>